<evidence type="ECO:0000313" key="3">
    <source>
        <dbReference type="Proteomes" id="UP001432202"/>
    </source>
</evidence>
<dbReference type="Gene3D" id="1.10.10.10">
    <property type="entry name" value="Winged helix-like DNA-binding domain superfamily/Winged helix DNA-binding domain"/>
    <property type="match status" value="1"/>
</dbReference>
<protein>
    <submittedName>
        <fullName evidence="2">TRASH domain-containing protein</fullName>
    </submittedName>
</protein>
<organism evidence="2 3">
    <name type="scientific">Sulfolobus tengchongensis</name>
    <dbReference type="NCBI Taxonomy" id="207809"/>
    <lineage>
        <taxon>Archaea</taxon>
        <taxon>Thermoproteota</taxon>
        <taxon>Thermoprotei</taxon>
        <taxon>Sulfolobales</taxon>
        <taxon>Sulfolobaceae</taxon>
        <taxon>Sulfolobus</taxon>
    </lineage>
</organism>
<dbReference type="GO" id="GO:0043565">
    <property type="term" value="F:sequence-specific DNA binding"/>
    <property type="evidence" value="ECO:0007669"/>
    <property type="project" value="InterPro"/>
</dbReference>
<reference evidence="2 3" key="1">
    <citation type="submission" date="2024-02" db="EMBL/GenBank/DDBJ databases">
        <title>STSV induces naive adaptation in Sulfolobus.</title>
        <authorList>
            <person name="Xiang X."/>
            <person name="Song M."/>
        </authorList>
    </citation>
    <scope>NUCLEOTIDE SEQUENCE [LARGE SCALE GENOMIC DNA]</scope>
    <source>
        <strain evidence="2 3">RT2</strain>
    </source>
</reference>
<dbReference type="InterPro" id="IPR011017">
    <property type="entry name" value="TRASH_dom"/>
</dbReference>
<gene>
    <name evidence="2" type="ORF">V6M85_06225</name>
</gene>
<dbReference type="EMBL" id="CP146016">
    <property type="protein sequence ID" value="WWQ61662.1"/>
    <property type="molecule type" value="Genomic_DNA"/>
</dbReference>
<accession>A0AAX4L4Q7</accession>
<dbReference type="Pfam" id="PF13412">
    <property type="entry name" value="HTH_24"/>
    <property type="match status" value="1"/>
</dbReference>
<dbReference type="GeneID" id="89336347"/>
<dbReference type="Pfam" id="PF08394">
    <property type="entry name" value="Arc_trans_TRASH"/>
    <property type="match status" value="1"/>
</dbReference>
<dbReference type="InterPro" id="IPR013603">
    <property type="entry name" value="TRASH_TR_C_prok"/>
</dbReference>
<dbReference type="InterPro" id="IPR011991">
    <property type="entry name" value="ArsR-like_HTH"/>
</dbReference>
<name>A0AAX4L4Q7_9CREN</name>
<dbReference type="InterPro" id="IPR036388">
    <property type="entry name" value="WH-like_DNA-bd_sf"/>
</dbReference>
<dbReference type="InterPro" id="IPR000485">
    <property type="entry name" value="AsnC-type_HTH_dom"/>
</dbReference>
<dbReference type="CDD" id="cd00090">
    <property type="entry name" value="HTH_ARSR"/>
    <property type="match status" value="1"/>
</dbReference>
<proteinExistence type="predicted"/>
<dbReference type="SUPFAM" id="SSF46785">
    <property type="entry name" value="Winged helix' DNA-binding domain"/>
    <property type="match status" value="1"/>
</dbReference>
<evidence type="ECO:0000259" key="1">
    <source>
        <dbReference type="SMART" id="SM00746"/>
    </source>
</evidence>
<dbReference type="PRINTS" id="PR00033">
    <property type="entry name" value="HTHASNC"/>
</dbReference>
<dbReference type="InterPro" id="IPR036390">
    <property type="entry name" value="WH_DNA-bd_sf"/>
</dbReference>
<keyword evidence="3" id="KW-1185">Reference proteome</keyword>
<dbReference type="RefSeq" id="WP_338604342.1">
    <property type="nucleotide sequence ID" value="NZ_CP146016.1"/>
</dbReference>
<evidence type="ECO:0000313" key="2">
    <source>
        <dbReference type="EMBL" id="WWQ61662.1"/>
    </source>
</evidence>
<dbReference type="SMART" id="SM00746">
    <property type="entry name" value="TRASH"/>
    <property type="match status" value="1"/>
</dbReference>
<feature type="domain" description="TRASH" evidence="1">
    <location>
        <begin position="118"/>
        <end position="154"/>
    </location>
</feature>
<sequence length="163" mass="18734">MEKLSDLEFRALEILRNDSRISVTELAKQLNISRSTATNILKSLKRKGVKFTIKFQNEPFIAFVISESCNSEECYKLLEGRFMNVVRANTLESLENVLENIRGKELVFIGKSSFVVKCDYCGKEIYDSPLIYKIGRKTYYACCSSCLTELKKKFARKNVINSE</sequence>
<dbReference type="AlphaFoldDB" id="A0AAX4L4Q7"/>
<dbReference type="Proteomes" id="UP001432202">
    <property type="component" value="Chromosome"/>
</dbReference>